<organism evidence="2 3">
    <name type="scientific">Geodermatophilus africanus</name>
    <dbReference type="NCBI Taxonomy" id="1137993"/>
    <lineage>
        <taxon>Bacteria</taxon>
        <taxon>Bacillati</taxon>
        <taxon>Actinomycetota</taxon>
        <taxon>Actinomycetes</taxon>
        <taxon>Geodermatophilales</taxon>
        <taxon>Geodermatophilaceae</taxon>
        <taxon>Geodermatophilus</taxon>
    </lineage>
</organism>
<feature type="region of interest" description="Disordered" evidence="1">
    <location>
        <begin position="89"/>
        <end position="108"/>
    </location>
</feature>
<gene>
    <name evidence="2" type="ORF">SAMN05660209_01975</name>
</gene>
<evidence type="ECO:0000256" key="1">
    <source>
        <dbReference type="SAM" id="MobiDB-lite"/>
    </source>
</evidence>
<evidence type="ECO:0000313" key="3">
    <source>
        <dbReference type="Proteomes" id="UP000198921"/>
    </source>
</evidence>
<dbReference type="EMBL" id="FNOT01000004">
    <property type="protein sequence ID" value="SDY05602.1"/>
    <property type="molecule type" value="Genomic_DNA"/>
</dbReference>
<dbReference type="AlphaFoldDB" id="A0A1H3GQK2"/>
<proteinExistence type="predicted"/>
<protein>
    <submittedName>
        <fullName evidence="2">Uncharacterized protein</fullName>
    </submittedName>
</protein>
<dbReference type="RefSeq" id="WP_170856714.1">
    <property type="nucleotide sequence ID" value="NZ_FNOT01000004.1"/>
</dbReference>
<evidence type="ECO:0000313" key="2">
    <source>
        <dbReference type="EMBL" id="SDY05602.1"/>
    </source>
</evidence>
<reference evidence="3" key="1">
    <citation type="submission" date="2016-10" db="EMBL/GenBank/DDBJ databases">
        <authorList>
            <person name="Varghese N."/>
            <person name="Submissions S."/>
        </authorList>
    </citation>
    <scope>NUCLEOTIDE SEQUENCE [LARGE SCALE GENOMIC DNA]</scope>
    <source>
        <strain evidence="3">DSM 45422</strain>
    </source>
</reference>
<keyword evidence="3" id="KW-1185">Reference proteome</keyword>
<sequence length="108" mass="11911">MTVRGAVGSSPSRLPGAPGGGSSPRRPSFTSRREILDLLRRFAVHLETARVLDERAGRCRSPHLAAILRERAGTHRRMAERVRAELIRQGALDVRPRPPDTGTGRRGR</sequence>
<name>A0A1H3GQK2_9ACTN</name>
<accession>A0A1H3GQK2</accession>
<dbReference type="Proteomes" id="UP000198921">
    <property type="component" value="Unassembled WGS sequence"/>
</dbReference>
<feature type="region of interest" description="Disordered" evidence="1">
    <location>
        <begin position="1"/>
        <end position="30"/>
    </location>
</feature>
<dbReference type="STRING" id="1137993.SAMN05660209_01975"/>